<evidence type="ECO:0000313" key="2">
    <source>
        <dbReference type="Proteomes" id="UP000663882"/>
    </source>
</evidence>
<protein>
    <submittedName>
        <fullName evidence="1">Uncharacterized protein</fullName>
    </submittedName>
</protein>
<dbReference type="Proteomes" id="UP000663882">
    <property type="component" value="Unassembled WGS sequence"/>
</dbReference>
<sequence>MINVFANKKPIDFQESIDDDAYYDGDQQEPVHVNLLQTIDCTNQCPPYWTEPILQQKQTLVYPTSAFVSLKCPYNALLE</sequence>
<proteinExistence type="predicted"/>
<organism evidence="1 2">
    <name type="scientific">Rotaria sordida</name>
    <dbReference type="NCBI Taxonomy" id="392033"/>
    <lineage>
        <taxon>Eukaryota</taxon>
        <taxon>Metazoa</taxon>
        <taxon>Spiralia</taxon>
        <taxon>Gnathifera</taxon>
        <taxon>Rotifera</taxon>
        <taxon>Eurotatoria</taxon>
        <taxon>Bdelloidea</taxon>
        <taxon>Philodinida</taxon>
        <taxon>Philodinidae</taxon>
        <taxon>Rotaria</taxon>
    </lineage>
</organism>
<name>A0A815RVT8_9BILA</name>
<dbReference type="EMBL" id="CAJNOO010008351">
    <property type="protein sequence ID" value="CAF1480946.1"/>
    <property type="molecule type" value="Genomic_DNA"/>
</dbReference>
<evidence type="ECO:0000313" key="1">
    <source>
        <dbReference type="EMBL" id="CAF1480946.1"/>
    </source>
</evidence>
<comment type="caution">
    <text evidence="1">The sequence shown here is derived from an EMBL/GenBank/DDBJ whole genome shotgun (WGS) entry which is preliminary data.</text>
</comment>
<gene>
    <name evidence="1" type="ORF">RFH988_LOCUS37985</name>
</gene>
<accession>A0A815RVT8</accession>
<reference evidence="1" key="1">
    <citation type="submission" date="2021-02" db="EMBL/GenBank/DDBJ databases">
        <authorList>
            <person name="Nowell W R."/>
        </authorList>
    </citation>
    <scope>NUCLEOTIDE SEQUENCE</scope>
</reference>
<dbReference type="AlphaFoldDB" id="A0A815RVT8"/>